<organism evidence="9 10">
    <name type="scientific">Cercophora samala</name>
    <dbReference type="NCBI Taxonomy" id="330535"/>
    <lineage>
        <taxon>Eukaryota</taxon>
        <taxon>Fungi</taxon>
        <taxon>Dikarya</taxon>
        <taxon>Ascomycota</taxon>
        <taxon>Pezizomycotina</taxon>
        <taxon>Sordariomycetes</taxon>
        <taxon>Sordariomycetidae</taxon>
        <taxon>Sordariales</taxon>
        <taxon>Lasiosphaeriaceae</taxon>
        <taxon>Cercophora</taxon>
    </lineage>
</organism>
<protein>
    <submittedName>
        <fullName evidence="9">WSC domain-containing protein</fullName>
    </submittedName>
</protein>
<dbReference type="EMBL" id="JAULSY010000126">
    <property type="protein sequence ID" value="KAK0663947.1"/>
    <property type="molecule type" value="Genomic_DNA"/>
</dbReference>
<name>A0AA39Z4F7_9PEZI</name>
<keyword evidence="4" id="KW-1133">Transmembrane helix</keyword>
<dbReference type="AlphaFoldDB" id="A0AA39Z4F7"/>
<keyword evidence="2" id="KW-0812">Transmembrane</keyword>
<evidence type="ECO:0000256" key="4">
    <source>
        <dbReference type="ARBA" id="ARBA00022989"/>
    </source>
</evidence>
<evidence type="ECO:0000256" key="5">
    <source>
        <dbReference type="ARBA" id="ARBA00023136"/>
    </source>
</evidence>
<comment type="caution">
    <text evidence="9">The sequence shown here is derived from an EMBL/GenBank/DDBJ whole genome shotgun (WGS) entry which is preliminary data.</text>
</comment>
<feature type="domain" description="WSC" evidence="8">
    <location>
        <begin position="127"/>
        <end position="222"/>
    </location>
</feature>
<accession>A0AA39Z4F7</accession>
<reference evidence="9" key="1">
    <citation type="submission" date="2023-06" db="EMBL/GenBank/DDBJ databases">
        <title>Genome-scale phylogeny and comparative genomics of the fungal order Sordariales.</title>
        <authorList>
            <consortium name="Lawrence Berkeley National Laboratory"/>
            <person name="Hensen N."/>
            <person name="Bonometti L."/>
            <person name="Westerberg I."/>
            <person name="Brannstrom I.O."/>
            <person name="Guillou S."/>
            <person name="Cros-Aarteil S."/>
            <person name="Calhoun S."/>
            <person name="Haridas S."/>
            <person name="Kuo A."/>
            <person name="Mondo S."/>
            <person name="Pangilinan J."/>
            <person name="Riley R."/>
            <person name="Labutti K."/>
            <person name="Andreopoulos B."/>
            <person name="Lipzen A."/>
            <person name="Chen C."/>
            <person name="Yanf M."/>
            <person name="Daum C."/>
            <person name="Ng V."/>
            <person name="Clum A."/>
            <person name="Steindorff A."/>
            <person name="Ohm R."/>
            <person name="Martin F."/>
            <person name="Silar P."/>
            <person name="Natvig D."/>
            <person name="Lalanne C."/>
            <person name="Gautier V."/>
            <person name="Ament-Velasquez S.L."/>
            <person name="Kruys A."/>
            <person name="Hutchinson M.I."/>
            <person name="Powell A.J."/>
            <person name="Barry K."/>
            <person name="Miller A.N."/>
            <person name="Grigoriev I.V."/>
            <person name="Debuchy R."/>
            <person name="Gladieux P."/>
            <person name="Thoren M.H."/>
            <person name="Johannesson H."/>
        </authorList>
    </citation>
    <scope>NUCLEOTIDE SEQUENCE</scope>
    <source>
        <strain evidence="9">CBS 307.81</strain>
    </source>
</reference>
<keyword evidence="5" id="KW-0472">Membrane</keyword>
<dbReference type="PANTHER" id="PTHR24269">
    <property type="entry name" value="KREMEN PROTEIN"/>
    <property type="match status" value="1"/>
</dbReference>
<dbReference type="GO" id="GO:0005886">
    <property type="term" value="C:plasma membrane"/>
    <property type="evidence" value="ECO:0007669"/>
    <property type="project" value="TreeGrafter"/>
</dbReference>
<gene>
    <name evidence="9" type="ORF">QBC41DRAFT_284299</name>
</gene>
<keyword evidence="6" id="KW-0325">Glycoprotein</keyword>
<keyword evidence="10" id="KW-1185">Reference proteome</keyword>
<evidence type="ECO:0000256" key="7">
    <source>
        <dbReference type="SAM" id="SignalP"/>
    </source>
</evidence>
<evidence type="ECO:0000313" key="9">
    <source>
        <dbReference type="EMBL" id="KAK0663947.1"/>
    </source>
</evidence>
<evidence type="ECO:0000256" key="6">
    <source>
        <dbReference type="ARBA" id="ARBA00023180"/>
    </source>
</evidence>
<evidence type="ECO:0000313" key="10">
    <source>
        <dbReference type="Proteomes" id="UP001174997"/>
    </source>
</evidence>
<dbReference type="Pfam" id="PF01822">
    <property type="entry name" value="WSC"/>
    <property type="match status" value="2"/>
</dbReference>
<feature type="chain" id="PRO_5041443300" evidence="7">
    <location>
        <begin position="17"/>
        <end position="222"/>
    </location>
</feature>
<dbReference type="PROSITE" id="PS51212">
    <property type="entry name" value="WSC"/>
    <property type="match status" value="2"/>
</dbReference>
<evidence type="ECO:0000256" key="2">
    <source>
        <dbReference type="ARBA" id="ARBA00022692"/>
    </source>
</evidence>
<keyword evidence="3 7" id="KW-0732">Signal</keyword>
<feature type="domain" description="WSC" evidence="8">
    <location>
        <begin position="16"/>
        <end position="111"/>
    </location>
</feature>
<dbReference type="InterPro" id="IPR051836">
    <property type="entry name" value="Kremen_rcpt"/>
</dbReference>
<evidence type="ECO:0000259" key="8">
    <source>
        <dbReference type="PROSITE" id="PS51212"/>
    </source>
</evidence>
<comment type="subcellular location">
    <subcellularLocation>
        <location evidence="1">Membrane</location>
        <topology evidence="1">Single-pass membrane protein</topology>
    </subcellularLocation>
</comment>
<dbReference type="SMART" id="SM00321">
    <property type="entry name" value="WSC"/>
    <property type="match status" value="2"/>
</dbReference>
<feature type="signal peptide" evidence="7">
    <location>
        <begin position="1"/>
        <end position="16"/>
    </location>
</feature>
<dbReference type="PANTHER" id="PTHR24269:SF16">
    <property type="entry name" value="PROTEIN SLG1"/>
    <property type="match status" value="1"/>
</dbReference>
<evidence type="ECO:0000256" key="1">
    <source>
        <dbReference type="ARBA" id="ARBA00004167"/>
    </source>
</evidence>
<sequence>MHSVLALVALVPAVVGQTFYGCYTEIPTRALTGASTADFEAMTIETCETYCTDPTRNFTLWGLEYGGECYCGNSLDTGSFPTFPEDCSMQCTGDALEICGGPNRISLYGTEEEPPVHTPYPHPEVEAPVYQGCFTELPAPDRALVGNFGFSPAAMTIERCGNYCLNSGFTWFGLQYTAECFCGSELDALSTQLNDTDCDLPCTGAPTEICGGSSKLSVYQWI</sequence>
<evidence type="ECO:0000256" key="3">
    <source>
        <dbReference type="ARBA" id="ARBA00022729"/>
    </source>
</evidence>
<dbReference type="Proteomes" id="UP001174997">
    <property type="component" value="Unassembled WGS sequence"/>
</dbReference>
<dbReference type="InterPro" id="IPR002889">
    <property type="entry name" value="WSC_carb-bd"/>
</dbReference>
<proteinExistence type="predicted"/>